<dbReference type="Proteomes" id="UP001152523">
    <property type="component" value="Unassembled WGS sequence"/>
</dbReference>
<feature type="region of interest" description="Disordered" evidence="1">
    <location>
        <begin position="1"/>
        <end position="20"/>
    </location>
</feature>
<feature type="compositionally biased region" description="Basic and acidic residues" evidence="1">
    <location>
        <begin position="49"/>
        <end position="60"/>
    </location>
</feature>
<protein>
    <submittedName>
        <fullName evidence="2">Uncharacterized protein</fullName>
    </submittedName>
</protein>
<dbReference type="EMBL" id="CAMAPF010000956">
    <property type="protein sequence ID" value="CAH9129811.1"/>
    <property type="molecule type" value="Genomic_DNA"/>
</dbReference>
<dbReference type="AlphaFoldDB" id="A0AAV0F2R8"/>
<sequence>MGIYKKKMKKKKKKRKLRRGRIPDFAGEIVEEVVGCVEQATPTKRWQKRRAESQVYDRNRSSCVHGTSVRRGGLNRRCRIDDRGIGET</sequence>
<reference evidence="2" key="1">
    <citation type="submission" date="2022-07" db="EMBL/GenBank/DDBJ databases">
        <authorList>
            <person name="Macas J."/>
            <person name="Novak P."/>
            <person name="Neumann P."/>
        </authorList>
    </citation>
    <scope>NUCLEOTIDE SEQUENCE</scope>
</reference>
<comment type="caution">
    <text evidence="2">The sequence shown here is derived from an EMBL/GenBank/DDBJ whole genome shotgun (WGS) entry which is preliminary data.</text>
</comment>
<evidence type="ECO:0000313" key="3">
    <source>
        <dbReference type="Proteomes" id="UP001152523"/>
    </source>
</evidence>
<gene>
    <name evidence="2" type="ORF">CEPIT_LOCUS30145</name>
</gene>
<proteinExistence type="predicted"/>
<accession>A0AAV0F2R8</accession>
<name>A0AAV0F2R8_9ASTE</name>
<evidence type="ECO:0000313" key="2">
    <source>
        <dbReference type="EMBL" id="CAH9129811.1"/>
    </source>
</evidence>
<evidence type="ECO:0000256" key="1">
    <source>
        <dbReference type="SAM" id="MobiDB-lite"/>
    </source>
</evidence>
<organism evidence="2 3">
    <name type="scientific">Cuscuta epithymum</name>
    <dbReference type="NCBI Taxonomy" id="186058"/>
    <lineage>
        <taxon>Eukaryota</taxon>
        <taxon>Viridiplantae</taxon>
        <taxon>Streptophyta</taxon>
        <taxon>Embryophyta</taxon>
        <taxon>Tracheophyta</taxon>
        <taxon>Spermatophyta</taxon>
        <taxon>Magnoliopsida</taxon>
        <taxon>eudicotyledons</taxon>
        <taxon>Gunneridae</taxon>
        <taxon>Pentapetalae</taxon>
        <taxon>asterids</taxon>
        <taxon>lamiids</taxon>
        <taxon>Solanales</taxon>
        <taxon>Convolvulaceae</taxon>
        <taxon>Cuscuteae</taxon>
        <taxon>Cuscuta</taxon>
        <taxon>Cuscuta subgen. Cuscuta</taxon>
    </lineage>
</organism>
<feature type="region of interest" description="Disordered" evidence="1">
    <location>
        <begin position="43"/>
        <end position="69"/>
    </location>
</feature>
<feature type="non-terminal residue" evidence="2">
    <location>
        <position position="88"/>
    </location>
</feature>
<keyword evidence="3" id="KW-1185">Reference proteome</keyword>